<dbReference type="RefSeq" id="WP_171357085.1">
    <property type="nucleotide sequence ID" value="NZ_JBEWWM010000009.1"/>
</dbReference>
<evidence type="ECO:0000259" key="2">
    <source>
        <dbReference type="Pfam" id="PF01478"/>
    </source>
</evidence>
<evidence type="ECO:0000313" key="3">
    <source>
        <dbReference type="EMBL" id="NOH47160.1"/>
    </source>
</evidence>
<comment type="caution">
    <text evidence="3">The sequence shown here is derived from an EMBL/GenBank/DDBJ whole genome shotgun (WGS) entry which is preliminary data.</text>
</comment>
<evidence type="ECO:0000313" key="4">
    <source>
        <dbReference type="Proteomes" id="UP000572072"/>
    </source>
</evidence>
<feature type="transmembrane region" description="Helical" evidence="1">
    <location>
        <begin position="161"/>
        <end position="179"/>
    </location>
</feature>
<name>A0A7Y3Z6U7_9VIBR</name>
<dbReference type="Gene3D" id="1.20.120.1220">
    <property type="match status" value="1"/>
</dbReference>
<proteinExistence type="predicted"/>
<keyword evidence="1" id="KW-0472">Membrane</keyword>
<keyword evidence="1" id="KW-1133">Transmembrane helix</keyword>
<accession>A0A7Y3Z6U7</accession>
<dbReference type="EMBL" id="VTYN01000003">
    <property type="protein sequence ID" value="NOH47160.1"/>
    <property type="molecule type" value="Genomic_DNA"/>
</dbReference>
<dbReference type="GO" id="GO:0004190">
    <property type="term" value="F:aspartic-type endopeptidase activity"/>
    <property type="evidence" value="ECO:0007669"/>
    <property type="project" value="InterPro"/>
</dbReference>
<dbReference type="GO" id="GO:0016020">
    <property type="term" value="C:membrane"/>
    <property type="evidence" value="ECO:0007669"/>
    <property type="project" value="InterPro"/>
</dbReference>
<dbReference type="Pfam" id="PF01478">
    <property type="entry name" value="Peptidase_A24"/>
    <property type="match status" value="1"/>
</dbReference>
<gene>
    <name evidence="3" type="ORF">F0262_03710</name>
</gene>
<dbReference type="Proteomes" id="UP000572072">
    <property type="component" value="Unassembled WGS sequence"/>
</dbReference>
<feature type="transmembrane region" description="Helical" evidence="1">
    <location>
        <begin position="93"/>
        <end position="114"/>
    </location>
</feature>
<protein>
    <submittedName>
        <fullName evidence="3">Prepilin peptidase</fullName>
    </submittedName>
</protein>
<reference evidence="3 4" key="1">
    <citation type="submission" date="2019-08" db="EMBL/GenBank/DDBJ databases">
        <title>Draft genome sequencing and comparative genomics of hatchery-associated Vibrios.</title>
        <authorList>
            <person name="Kehlet-Delgado H."/>
            <person name="Mueller R.S."/>
        </authorList>
    </citation>
    <scope>NUCLEOTIDE SEQUENCE [LARGE SCALE GENOMIC DNA]</scope>
    <source>
        <strain evidence="3 4">00-78-3</strain>
    </source>
</reference>
<feature type="domain" description="Prepilin type IV endopeptidase peptidase" evidence="2">
    <location>
        <begin position="8"/>
        <end position="112"/>
    </location>
</feature>
<dbReference type="InterPro" id="IPR000045">
    <property type="entry name" value="Prepilin_IV_endopep_pep"/>
</dbReference>
<organism evidence="3 4">
    <name type="scientific">Vibrio rotiferianus</name>
    <dbReference type="NCBI Taxonomy" id="190895"/>
    <lineage>
        <taxon>Bacteria</taxon>
        <taxon>Pseudomonadati</taxon>
        <taxon>Pseudomonadota</taxon>
        <taxon>Gammaproteobacteria</taxon>
        <taxon>Vibrionales</taxon>
        <taxon>Vibrionaceae</taxon>
        <taxon>Vibrio</taxon>
    </lineage>
</organism>
<feature type="transmembrane region" description="Helical" evidence="1">
    <location>
        <begin position="24"/>
        <end position="42"/>
    </location>
</feature>
<keyword evidence="1" id="KW-0812">Transmembrane</keyword>
<feature type="transmembrane region" description="Helical" evidence="1">
    <location>
        <begin position="54"/>
        <end position="73"/>
    </location>
</feature>
<evidence type="ECO:0000256" key="1">
    <source>
        <dbReference type="SAM" id="Phobius"/>
    </source>
</evidence>
<dbReference type="AlphaFoldDB" id="A0A7Y3Z6U7"/>
<sequence length="180" mass="20614">MDIYAPFWVVMIMIAINDIRWHRIHNNLLILLLLFLVVRFLIPPVDINQIFYSIYGAIAFFAFGLVLFFLRAMSAGDVKLLFVVGAYVGWGNLVESGVYIIFSGGIVGALYLLYSVSQSGDKFSFLAKNYFFNRWILRGIQYSPEKESAVSFHHARYRNNLTMPFAPSVVIGLAMFSYFH</sequence>